<evidence type="ECO:0000313" key="6">
    <source>
        <dbReference type="Proteomes" id="UP001213000"/>
    </source>
</evidence>
<keyword evidence="6" id="KW-1185">Reference proteome</keyword>
<reference evidence="5" key="1">
    <citation type="submission" date="2022-07" db="EMBL/GenBank/DDBJ databases">
        <title>Genome Sequence of Leucocoprinus birnbaumii.</title>
        <authorList>
            <person name="Buettner E."/>
        </authorList>
    </citation>
    <scope>NUCLEOTIDE SEQUENCE</scope>
    <source>
        <strain evidence="5">VT141</strain>
    </source>
</reference>
<keyword evidence="3" id="KW-0949">S-adenosyl-L-methionine</keyword>
<evidence type="ECO:0000256" key="3">
    <source>
        <dbReference type="ARBA" id="ARBA00022691"/>
    </source>
</evidence>
<dbReference type="PANTHER" id="PTHR43712">
    <property type="entry name" value="PUTATIVE (AFU_ORTHOLOGUE AFUA_4G14580)-RELATED"/>
    <property type="match status" value="1"/>
</dbReference>
<evidence type="ECO:0000313" key="5">
    <source>
        <dbReference type="EMBL" id="KAJ3569916.1"/>
    </source>
</evidence>
<gene>
    <name evidence="5" type="ORF">NP233_g4740</name>
</gene>
<dbReference type="GO" id="GO:0032259">
    <property type="term" value="P:methylation"/>
    <property type="evidence" value="ECO:0007669"/>
    <property type="project" value="UniProtKB-KW"/>
</dbReference>
<dbReference type="InterPro" id="IPR001077">
    <property type="entry name" value="COMT_C"/>
</dbReference>
<dbReference type="SUPFAM" id="SSF53335">
    <property type="entry name" value="S-adenosyl-L-methionine-dependent methyltransferases"/>
    <property type="match status" value="1"/>
</dbReference>
<dbReference type="Pfam" id="PF00891">
    <property type="entry name" value="Methyltransf_2"/>
    <property type="match status" value="1"/>
</dbReference>
<dbReference type="InterPro" id="IPR016461">
    <property type="entry name" value="COMT-like"/>
</dbReference>
<name>A0AAD5VXT5_9AGAR</name>
<evidence type="ECO:0000259" key="4">
    <source>
        <dbReference type="Pfam" id="PF00891"/>
    </source>
</evidence>
<sequence length="408" mass="44723">MESTSEILSLQTTLVEALDVFRAEIAASKLPEPSLNTSRPHPMDDITYLSTPRMFEARKAALACLGLLKTLVRAPYDALAADTLSGYVPASLRLAADLDLATIIGDTEDGMDRNELHNKSAVYLPDMINHPDPAYRRKTDPSHCAFQMAYDTDLPYLGPISWCSSVRGEATRLALVMDAIGAVSDAGVVTDFPWKEIWEGKDAIVDIGGGQGTLCCSLAIRYPEIKRLIVQDLPACQEAAESNIASKNLLERVSFEVQDFFTPQKRNGKYIFILQNVLHDWSTEDGALILRQVRDVLNEENKLLIIESLIQSAVASNAGPSVAESLSKLDSLVYSIIPPPPFVPVDFGQASHIQNAMNLGLLAVCNAFERTPHQMEEMVAKAGLRIKEVHPTRCSIAFIHSAVAQFQS</sequence>
<evidence type="ECO:0000256" key="1">
    <source>
        <dbReference type="ARBA" id="ARBA00022603"/>
    </source>
</evidence>
<dbReference type="PROSITE" id="PS51683">
    <property type="entry name" value="SAM_OMT_II"/>
    <property type="match status" value="1"/>
</dbReference>
<dbReference type="EMBL" id="JANIEX010000263">
    <property type="protein sequence ID" value="KAJ3569916.1"/>
    <property type="molecule type" value="Genomic_DNA"/>
</dbReference>
<protein>
    <recommendedName>
        <fullName evidence="4">O-methyltransferase C-terminal domain-containing protein</fullName>
    </recommendedName>
</protein>
<dbReference type="Proteomes" id="UP001213000">
    <property type="component" value="Unassembled WGS sequence"/>
</dbReference>
<evidence type="ECO:0000256" key="2">
    <source>
        <dbReference type="ARBA" id="ARBA00022679"/>
    </source>
</evidence>
<feature type="domain" description="O-methyltransferase C-terminal" evidence="4">
    <location>
        <begin position="200"/>
        <end position="313"/>
    </location>
</feature>
<organism evidence="5 6">
    <name type="scientific">Leucocoprinus birnbaumii</name>
    <dbReference type="NCBI Taxonomy" id="56174"/>
    <lineage>
        <taxon>Eukaryota</taxon>
        <taxon>Fungi</taxon>
        <taxon>Dikarya</taxon>
        <taxon>Basidiomycota</taxon>
        <taxon>Agaricomycotina</taxon>
        <taxon>Agaricomycetes</taxon>
        <taxon>Agaricomycetidae</taxon>
        <taxon>Agaricales</taxon>
        <taxon>Agaricineae</taxon>
        <taxon>Agaricaceae</taxon>
        <taxon>Leucocoprinus</taxon>
    </lineage>
</organism>
<keyword evidence="2" id="KW-0808">Transferase</keyword>
<keyword evidence="1" id="KW-0489">Methyltransferase</keyword>
<accession>A0AAD5VXT5</accession>
<proteinExistence type="predicted"/>
<dbReference type="PANTHER" id="PTHR43712:SF2">
    <property type="entry name" value="O-METHYLTRANSFERASE CICE"/>
    <property type="match status" value="1"/>
</dbReference>
<dbReference type="Gene3D" id="3.40.50.150">
    <property type="entry name" value="Vaccinia Virus protein VP39"/>
    <property type="match status" value="1"/>
</dbReference>
<dbReference type="AlphaFoldDB" id="A0AAD5VXT5"/>
<dbReference type="GO" id="GO:0008171">
    <property type="term" value="F:O-methyltransferase activity"/>
    <property type="evidence" value="ECO:0007669"/>
    <property type="project" value="InterPro"/>
</dbReference>
<dbReference type="InterPro" id="IPR029063">
    <property type="entry name" value="SAM-dependent_MTases_sf"/>
</dbReference>
<comment type="caution">
    <text evidence="5">The sequence shown here is derived from an EMBL/GenBank/DDBJ whole genome shotgun (WGS) entry which is preliminary data.</text>
</comment>
<dbReference type="CDD" id="cd02440">
    <property type="entry name" value="AdoMet_MTases"/>
    <property type="match status" value="1"/>
</dbReference>